<name>A0A6L3SV84_9HYPH</name>
<dbReference type="Proteomes" id="UP000474159">
    <property type="component" value="Unassembled WGS sequence"/>
</dbReference>
<feature type="region of interest" description="Disordered" evidence="1">
    <location>
        <begin position="1"/>
        <end position="21"/>
    </location>
</feature>
<reference evidence="2 3" key="1">
    <citation type="submission" date="2019-09" db="EMBL/GenBank/DDBJ databases">
        <title>YIM 48816 draft genome.</title>
        <authorList>
            <person name="Jiang L."/>
        </authorList>
    </citation>
    <scope>NUCLEOTIDE SEQUENCE [LARGE SCALE GENOMIC DNA]</scope>
    <source>
        <strain evidence="2 3">YIM 48816</strain>
    </source>
</reference>
<dbReference type="CDD" id="cd00130">
    <property type="entry name" value="PAS"/>
    <property type="match status" value="1"/>
</dbReference>
<organism evidence="2 3">
    <name type="scientific">Methylobacterium soli</name>
    <dbReference type="NCBI Taxonomy" id="553447"/>
    <lineage>
        <taxon>Bacteria</taxon>
        <taxon>Pseudomonadati</taxon>
        <taxon>Pseudomonadota</taxon>
        <taxon>Alphaproteobacteria</taxon>
        <taxon>Hyphomicrobiales</taxon>
        <taxon>Methylobacteriaceae</taxon>
        <taxon>Methylobacterium</taxon>
    </lineage>
</organism>
<evidence type="ECO:0000313" key="2">
    <source>
        <dbReference type="EMBL" id="KAB1076433.1"/>
    </source>
</evidence>
<evidence type="ECO:0000313" key="3">
    <source>
        <dbReference type="Proteomes" id="UP000474159"/>
    </source>
</evidence>
<dbReference type="AlphaFoldDB" id="A0A6L3SV84"/>
<dbReference type="SUPFAM" id="SSF55785">
    <property type="entry name" value="PYP-like sensor domain (PAS domain)"/>
    <property type="match status" value="1"/>
</dbReference>
<comment type="caution">
    <text evidence="2">The sequence shown here is derived from an EMBL/GenBank/DDBJ whole genome shotgun (WGS) entry which is preliminary data.</text>
</comment>
<proteinExistence type="predicted"/>
<sequence length="200" mass="21569">MRHRTHDDTNQQPGSASVRSNGSEVVGTWVWTAASNLHVLDQGAVDLLTGNPDLADTELPIETVIQRLPADDRAMFLAAVERAEHESGLVVVEYRVQTPDGTRWVLDHGRIYPASAGMPAHGHGVLIDITHQKLLGSDAAHTAPQPEAPIDRAAKHAIAAREAIDADGSASLRLLIDMVLLEIGRVIARRVSKDRAKGLN</sequence>
<keyword evidence="3" id="KW-1185">Reference proteome</keyword>
<dbReference type="EMBL" id="VZZK01000030">
    <property type="protein sequence ID" value="KAB1076433.1"/>
    <property type="molecule type" value="Genomic_DNA"/>
</dbReference>
<dbReference type="InterPro" id="IPR000014">
    <property type="entry name" value="PAS"/>
</dbReference>
<gene>
    <name evidence="2" type="ORF">F6X53_23175</name>
</gene>
<accession>A0A6L3SV84</accession>
<protein>
    <submittedName>
        <fullName evidence="2">PAS domain-containing protein</fullName>
    </submittedName>
</protein>
<dbReference type="InterPro" id="IPR035965">
    <property type="entry name" value="PAS-like_dom_sf"/>
</dbReference>
<dbReference type="OrthoDB" id="7992352at2"/>
<feature type="compositionally biased region" description="Polar residues" evidence="1">
    <location>
        <begin position="10"/>
        <end position="21"/>
    </location>
</feature>
<evidence type="ECO:0000256" key="1">
    <source>
        <dbReference type="SAM" id="MobiDB-lite"/>
    </source>
</evidence>
<dbReference type="RefSeq" id="WP_151002742.1">
    <property type="nucleotide sequence ID" value="NZ_BPQY01000179.1"/>
</dbReference>
<dbReference type="Gene3D" id="3.30.450.20">
    <property type="entry name" value="PAS domain"/>
    <property type="match status" value="1"/>
</dbReference>